<dbReference type="SUPFAM" id="SSF52949">
    <property type="entry name" value="Macro domain-like"/>
    <property type="match status" value="2"/>
</dbReference>
<comment type="caution">
    <text evidence="2">The sequence shown here is derived from an EMBL/GenBank/DDBJ whole genome shotgun (WGS) entry which is preliminary data.</text>
</comment>
<evidence type="ECO:0000259" key="1">
    <source>
        <dbReference type="PROSITE" id="PS51154"/>
    </source>
</evidence>
<dbReference type="Pfam" id="PF01661">
    <property type="entry name" value="Macro"/>
    <property type="match status" value="1"/>
</dbReference>
<accession>A0A9D4LCU4</accession>
<dbReference type="AlphaFoldDB" id="A0A9D4LCU4"/>
<reference evidence="2" key="2">
    <citation type="submission" date="2020-11" db="EMBL/GenBank/DDBJ databases">
        <authorList>
            <person name="McCartney M.A."/>
            <person name="Auch B."/>
            <person name="Kono T."/>
            <person name="Mallez S."/>
            <person name="Becker A."/>
            <person name="Gohl D.M."/>
            <person name="Silverstein K.A.T."/>
            <person name="Koren S."/>
            <person name="Bechman K.B."/>
            <person name="Herman A."/>
            <person name="Abrahante J.E."/>
            <person name="Garbe J."/>
        </authorList>
    </citation>
    <scope>NUCLEOTIDE SEQUENCE</scope>
    <source>
        <strain evidence="2">Duluth1</strain>
        <tissue evidence="2">Whole animal</tissue>
    </source>
</reference>
<keyword evidence="3" id="KW-1185">Reference proteome</keyword>
<dbReference type="Proteomes" id="UP000828390">
    <property type="component" value="Unassembled WGS sequence"/>
</dbReference>
<dbReference type="EMBL" id="JAIWYP010000003">
    <property type="protein sequence ID" value="KAH3855760.1"/>
    <property type="molecule type" value="Genomic_DNA"/>
</dbReference>
<feature type="domain" description="Macro" evidence="1">
    <location>
        <begin position="134"/>
        <end position="320"/>
    </location>
</feature>
<evidence type="ECO:0000313" key="3">
    <source>
        <dbReference type="Proteomes" id="UP000828390"/>
    </source>
</evidence>
<proteinExistence type="predicted"/>
<name>A0A9D4LCU4_DREPO</name>
<dbReference type="OrthoDB" id="10682634at2759"/>
<dbReference type="PROSITE" id="PS51154">
    <property type="entry name" value="MACRO"/>
    <property type="match status" value="1"/>
</dbReference>
<evidence type="ECO:0000313" key="2">
    <source>
        <dbReference type="EMBL" id="KAH3855760.1"/>
    </source>
</evidence>
<organism evidence="2 3">
    <name type="scientific">Dreissena polymorpha</name>
    <name type="common">Zebra mussel</name>
    <name type="synonym">Mytilus polymorpha</name>
    <dbReference type="NCBI Taxonomy" id="45954"/>
    <lineage>
        <taxon>Eukaryota</taxon>
        <taxon>Metazoa</taxon>
        <taxon>Spiralia</taxon>
        <taxon>Lophotrochozoa</taxon>
        <taxon>Mollusca</taxon>
        <taxon>Bivalvia</taxon>
        <taxon>Autobranchia</taxon>
        <taxon>Heteroconchia</taxon>
        <taxon>Euheterodonta</taxon>
        <taxon>Imparidentia</taxon>
        <taxon>Neoheterodontei</taxon>
        <taxon>Myida</taxon>
        <taxon>Dreissenoidea</taxon>
        <taxon>Dreissenidae</taxon>
        <taxon>Dreissena</taxon>
    </lineage>
</organism>
<dbReference type="InterPro" id="IPR043472">
    <property type="entry name" value="Macro_dom-like"/>
</dbReference>
<reference evidence="2" key="1">
    <citation type="journal article" date="2019" name="bioRxiv">
        <title>The Genome of the Zebra Mussel, Dreissena polymorpha: A Resource for Invasive Species Research.</title>
        <authorList>
            <person name="McCartney M.A."/>
            <person name="Auch B."/>
            <person name="Kono T."/>
            <person name="Mallez S."/>
            <person name="Zhang Y."/>
            <person name="Obille A."/>
            <person name="Becker A."/>
            <person name="Abrahante J.E."/>
            <person name="Garbe J."/>
            <person name="Badalamenti J.P."/>
            <person name="Herman A."/>
            <person name="Mangelson H."/>
            <person name="Liachko I."/>
            <person name="Sullivan S."/>
            <person name="Sone E.D."/>
            <person name="Koren S."/>
            <person name="Silverstein K.A.T."/>
            <person name="Beckman K.B."/>
            <person name="Gohl D.M."/>
        </authorList>
    </citation>
    <scope>NUCLEOTIDE SEQUENCE</scope>
    <source>
        <strain evidence="2">Duluth1</strain>
        <tissue evidence="2">Whole animal</tissue>
    </source>
</reference>
<sequence length="741" mass="84368">MAEVIDDLFSSNVDERDVKYFEFLAKDKNIQNWKYDISTKTIKASPKDSFELEVFKEVIAIFERRVCKEITSSWLVSAVQIWFDDRERRSRFEFAHPVFSGNHGAKSKCTLFASNCDDLERLLDKLKPQWSPDIILPKFRFTPSRELYICTGDIVDFDEQDAGIVNPVVIRSSGNIEGRGKVFERLKEAGGQEYTAELNAVVRQDGSHCVTTRGGLLKSFMIHPLRKVINDDTKKDSFIENLKDCFMAAQEAKIRKLILPLVYSGSGGVPLEECAFFYACAIYEFWRESRDKFLGPETIYFVEHDRDKAESLVKMFKVLVPTLFTHHMVIPKEYDSVFLASHTYVNQPRVLQERVSDAYETVEQRENKRIETIKVENINAVPGRQSTKIRTYANEHSVHISADPLYDNIDSSSVCDIDAGPAPQALKFVSDSGQIPNEELEPRNASDYNVIQNTAIEREENINRSFSVDASDYEDIETNGSKMEKFSIKEPNSVALATGDIYHVYDNICPKQYQTKGLVSEAVVKRQPDAIEKNELTDTKAFTTKSASFGFNESKTVLSIYTADIREAKVDVIVCPEYQDVEFQGFVPIGIRCKFGIEQKAIEEKVFTKGRIATSRCPVGPESFAYVYHVKTSLFECGPYPLSTTSEKNLEQTVEKVFDKLHRLKRNIKTIAFPLIGSIDVADKGLVKSLCSHFVKVMFKCCEKRCGTNELEVQIVNHCATITEWLQESLHKHINGDYIYS</sequence>
<gene>
    <name evidence="2" type="ORF">DPMN_098329</name>
</gene>
<protein>
    <recommendedName>
        <fullName evidence="1">Macro domain-containing protein</fullName>
    </recommendedName>
</protein>
<dbReference type="InterPro" id="IPR002589">
    <property type="entry name" value="Macro_dom"/>
</dbReference>
<dbReference type="Gene3D" id="3.40.220.10">
    <property type="entry name" value="Leucine Aminopeptidase, subunit E, domain 1"/>
    <property type="match status" value="2"/>
</dbReference>